<protein>
    <submittedName>
        <fullName evidence="2">Uncharacterized protein</fullName>
    </submittedName>
</protein>
<accession>A0ABS9YIG9</accession>
<dbReference type="RefSeq" id="WP_242774145.1">
    <property type="nucleotide sequence ID" value="NZ_JALDAY010000013.1"/>
</dbReference>
<feature type="transmembrane region" description="Helical" evidence="1">
    <location>
        <begin position="174"/>
        <end position="192"/>
    </location>
</feature>
<dbReference type="Proteomes" id="UP001165269">
    <property type="component" value="Unassembled WGS sequence"/>
</dbReference>
<organism evidence="2 3">
    <name type="scientific">Streptomyces cylindrosporus</name>
    <dbReference type="NCBI Taxonomy" id="2927583"/>
    <lineage>
        <taxon>Bacteria</taxon>
        <taxon>Bacillati</taxon>
        <taxon>Actinomycetota</taxon>
        <taxon>Actinomycetes</taxon>
        <taxon>Kitasatosporales</taxon>
        <taxon>Streptomycetaceae</taxon>
        <taxon>Streptomyces</taxon>
    </lineage>
</organism>
<feature type="transmembrane region" description="Helical" evidence="1">
    <location>
        <begin position="136"/>
        <end position="154"/>
    </location>
</feature>
<feature type="transmembrane region" description="Helical" evidence="1">
    <location>
        <begin position="26"/>
        <end position="49"/>
    </location>
</feature>
<feature type="transmembrane region" description="Helical" evidence="1">
    <location>
        <begin position="263"/>
        <end position="284"/>
    </location>
</feature>
<keyword evidence="3" id="KW-1185">Reference proteome</keyword>
<feature type="transmembrane region" description="Helical" evidence="1">
    <location>
        <begin position="102"/>
        <end position="124"/>
    </location>
</feature>
<keyword evidence="1" id="KW-0472">Membrane</keyword>
<sequence>MTFLEASTHFTPDTCNLGTDGIDWSAIASAEAMSAFCGIMAGFVLAGLVTVIGQKNPAGGDGHASRGLKLFLPCFIGLATASYLYALTAGELVCPRAITEQLFSGAILAADALIVVVALAWLLPAYDRNQHGEVRFFRGLILFAAQFSMLMVTVSSDGFNNSVLERHVNGLATGLVYGGGVAFMGVILFVWLKRLPQTPPPPTPLPNGVTAAGWPEHWRDEIVLNRRVQTAAKTSVTVGGVLAVAGGCVVGIAWNHWTSMAPTLAYTLSGVTLVLPGLAIITAVRSAPRA</sequence>
<feature type="transmembrane region" description="Helical" evidence="1">
    <location>
        <begin position="70"/>
        <end position="90"/>
    </location>
</feature>
<reference evidence="2" key="1">
    <citation type="submission" date="2022-03" db="EMBL/GenBank/DDBJ databases">
        <title>Streptomyces 7R015 and 7R016 isolated from Barleria lupulina in Thailand.</title>
        <authorList>
            <person name="Kanchanasin P."/>
            <person name="Phongsopitanun W."/>
            <person name="Tanasupawat S."/>
        </authorList>
    </citation>
    <scope>NUCLEOTIDE SEQUENCE</scope>
    <source>
        <strain evidence="2">7R015</strain>
    </source>
</reference>
<evidence type="ECO:0000313" key="2">
    <source>
        <dbReference type="EMBL" id="MCI3277009.1"/>
    </source>
</evidence>
<keyword evidence="1" id="KW-1133">Transmembrane helix</keyword>
<feature type="transmembrane region" description="Helical" evidence="1">
    <location>
        <begin position="236"/>
        <end position="257"/>
    </location>
</feature>
<dbReference type="EMBL" id="JALDAY010000013">
    <property type="protein sequence ID" value="MCI3277009.1"/>
    <property type="molecule type" value="Genomic_DNA"/>
</dbReference>
<evidence type="ECO:0000313" key="3">
    <source>
        <dbReference type="Proteomes" id="UP001165269"/>
    </source>
</evidence>
<comment type="caution">
    <text evidence="2">The sequence shown here is derived from an EMBL/GenBank/DDBJ whole genome shotgun (WGS) entry which is preliminary data.</text>
</comment>
<gene>
    <name evidence="2" type="ORF">MQP27_38695</name>
</gene>
<name>A0ABS9YIG9_9ACTN</name>
<keyword evidence="1" id="KW-0812">Transmembrane</keyword>
<proteinExistence type="predicted"/>
<evidence type="ECO:0000256" key="1">
    <source>
        <dbReference type="SAM" id="Phobius"/>
    </source>
</evidence>